<evidence type="ECO:0000313" key="1">
    <source>
        <dbReference type="EMBL" id="SPP95863.1"/>
    </source>
</evidence>
<name>A0A2U3Q356_9BRAD</name>
<evidence type="ECO:0000313" key="2">
    <source>
        <dbReference type="Proteomes" id="UP000246085"/>
    </source>
</evidence>
<gene>
    <name evidence="1" type="ORF">BRAD3257_4894</name>
</gene>
<sequence length="251" mass="27219">MSTSRVWISAIRCGSVACSASASSASRSRSALSTTEIRLSGPFGASCARLPMRQRGGRVTEPCSAASSPRITLNSVDLPVPLRPTRPTRDPGVICTELWSIKRRPARRMERSVIASMRPCHRKARRTQPAFSSMRLAFAPLQLVQELLKICRETRFGPEALLEPLAHGIADRAAGAPVDLYVVIGRRPSHRKVPCFQGKDTVPSHCQRNGFADRADMVHSRENCAKGVLSTQGKAPARGTPGLLLEGTWGA</sequence>
<accession>A0A2U3Q356</accession>
<dbReference type="AlphaFoldDB" id="A0A2U3Q356"/>
<organism evidence="1 2">
    <name type="scientific">Bradyrhizobium vignae</name>
    <dbReference type="NCBI Taxonomy" id="1549949"/>
    <lineage>
        <taxon>Bacteria</taxon>
        <taxon>Pseudomonadati</taxon>
        <taxon>Pseudomonadota</taxon>
        <taxon>Alphaproteobacteria</taxon>
        <taxon>Hyphomicrobiales</taxon>
        <taxon>Nitrobacteraceae</taxon>
        <taxon>Bradyrhizobium</taxon>
    </lineage>
</organism>
<dbReference type="KEGG" id="bvz:BRAD3257_4894"/>
<reference evidence="1 2" key="1">
    <citation type="submission" date="2018-03" db="EMBL/GenBank/DDBJ databases">
        <authorList>
            <person name="Gully D."/>
        </authorList>
    </citation>
    <scope>NUCLEOTIDE SEQUENCE [LARGE SCALE GENOMIC DNA]</scope>
    <source>
        <strain evidence="1">ORS3257</strain>
    </source>
</reference>
<dbReference type="EMBL" id="LS398110">
    <property type="protein sequence ID" value="SPP95863.1"/>
    <property type="molecule type" value="Genomic_DNA"/>
</dbReference>
<dbReference type="Proteomes" id="UP000246085">
    <property type="component" value="Chromosome BRAD3257"/>
</dbReference>
<proteinExistence type="predicted"/>
<protein>
    <submittedName>
        <fullName evidence="1">Uncharacterized protein</fullName>
    </submittedName>
</protein>